<sequence>MLHLEEPMPFFTQPLPSQSRPTRPVPTQPSPDQSWPEVAARLADLLVQTPPDVRPADVSLLEQAGLAGEIASRLSAEHPAQAALQSGRLALLARSMRIRRQMQTLLSAWQAADVPSVLLKGFALSELVYPQVGLRPFGDVDILIHEADLPRAKAAAVALGWQDDGHSERPQDWTHELAHLYSPDRQVRLDVHRYAAEWTHGPRGRLQRLTQQLWEASQETDWQGVKVRVPAPPDMALHLAVSRAWTGDAGFCKPADYPDLRALKDRFALTPQQLERRADELGLTQTWRAYLAVCNPWKGIFRLNDAAAARRLRWAAERDGRKLWGPRQLRRVRDWPRMLVATLPDVWAVYRQRRADPRRLLESWPLAQNQPPLSAEEELQLIAGVRRLTRLLYASSAGDCLPRALATYRTLVRRGYPAVFVSGVRREEGAVTGHAWIEGAEGWLDSYEPRSSRQQYAVLFERRAEPQNPP</sequence>
<evidence type="ECO:0000259" key="2">
    <source>
        <dbReference type="Pfam" id="PF13471"/>
    </source>
</evidence>
<evidence type="ECO:0000256" key="1">
    <source>
        <dbReference type="SAM" id="MobiDB-lite"/>
    </source>
</evidence>
<dbReference type="EMBL" id="CP034185">
    <property type="protein sequence ID" value="AZI44542.1"/>
    <property type="molecule type" value="Genomic_DNA"/>
</dbReference>
<dbReference type="AlphaFoldDB" id="A0A3G8YGX1"/>
<organism evidence="3 4">
    <name type="scientific">Deinococcus psychrotolerans</name>
    <dbReference type="NCBI Taxonomy" id="2489213"/>
    <lineage>
        <taxon>Bacteria</taxon>
        <taxon>Thermotogati</taxon>
        <taxon>Deinococcota</taxon>
        <taxon>Deinococci</taxon>
        <taxon>Deinococcales</taxon>
        <taxon>Deinococcaceae</taxon>
        <taxon>Deinococcus</taxon>
    </lineage>
</organism>
<keyword evidence="3" id="KW-0614">Plasmid</keyword>
<dbReference type="Pfam" id="PF14907">
    <property type="entry name" value="NTP_transf_5"/>
    <property type="match status" value="1"/>
</dbReference>
<dbReference type="InterPro" id="IPR032708">
    <property type="entry name" value="McjB_C"/>
</dbReference>
<accession>A0A3G8YGX1</accession>
<gene>
    <name evidence="3" type="ORF">EHF33_16655</name>
</gene>
<evidence type="ECO:0000313" key="3">
    <source>
        <dbReference type="EMBL" id="AZI44542.1"/>
    </source>
</evidence>
<feature type="region of interest" description="Disordered" evidence="1">
    <location>
        <begin position="1"/>
        <end position="34"/>
    </location>
</feature>
<dbReference type="KEGG" id="dph:EHF33_16655"/>
<dbReference type="NCBIfam" id="NF033537">
    <property type="entry name" value="lasso_biosyn_B2"/>
    <property type="match status" value="1"/>
</dbReference>
<dbReference type="Gene3D" id="3.30.460.40">
    <property type="match status" value="1"/>
</dbReference>
<name>A0A3G8YGX1_9DEIO</name>
<dbReference type="OrthoDB" id="60336at2"/>
<protein>
    <submittedName>
        <fullName evidence="3">Lasso peptide biosynthesis B2 protein</fullName>
    </submittedName>
</protein>
<evidence type="ECO:0000313" key="4">
    <source>
        <dbReference type="Proteomes" id="UP000276417"/>
    </source>
</evidence>
<feature type="domain" description="Microcin J25-processing protein McjB C-terminal" evidence="2">
    <location>
        <begin position="341"/>
        <end position="460"/>
    </location>
</feature>
<dbReference type="Pfam" id="PF13471">
    <property type="entry name" value="Transglut_core3"/>
    <property type="match status" value="1"/>
</dbReference>
<dbReference type="Proteomes" id="UP000276417">
    <property type="component" value="Plasmid unnamed1"/>
</dbReference>
<reference evidence="3 4" key="1">
    <citation type="submission" date="2018-11" db="EMBL/GenBank/DDBJ databases">
        <title>Deinococcus shelandsis sp. nov., isolated from South Shetland Islands soil of Antarctica.</title>
        <authorList>
            <person name="Tian J."/>
        </authorList>
    </citation>
    <scope>NUCLEOTIDE SEQUENCE [LARGE SCALE GENOMIC DNA]</scope>
    <source>
        <strain evidence="3 4">S14-83T</strain>
        <plasmid evidence="3 4">unnamed1</plasmid>
    </source>
</reference>
<geneLocation type="plasmid" evidence="3 4">
    <name>unnamed1</name>
</geneLocation>
<dbReference type="InterPro" id="IPR053521">
    <property type="entry name" value="McjB-like"/>
</dbReference>
<proteinExistence type="predicted"/>
<keyword evidence="4" id="KW-1185">Reference proteome</keyword>
<dbReference type="InterPro" id="IPR039498">
    <property type="entry name" value="NTP_transf_5"/>
</dbReference>